<sequence length="91" mass="10404">MFSDTITEISSGLAYSQVNGGFSFLICYALLYIANFFIHIQRLHDAGHSGWWMLFFFLFMMLFTVIIGLLPSEHQDNHYGPDTDANGRYLG</sequence>
<reference evidence="2 3" key="1">
    <citation type="journal article" date="2018" name="Int. J. Syst. Evol. Microbiol.">
        <title>Mesosutterella multiformis gen. nov., sp. nov., a member of the family Sutterellaceae and Sutterella megalosphaeroides sp. nov., isolated from human faeces.</title>
        <authorList>
            <person name="Sakamoto M."/>
            <person name="Ikeyama N."/>
            <person name="Kunihiro T."/>
            <person name="Iino T."/>
            <person name="Yuki M."/>
            <person name="Ohkuma M."/>
        </authorList>
    </citation>
    <scope>NUCLEOTIDE SEQUENCE [LARGE SCALE GENOMIC DNA]</scope>
    <source>
        <strain evidence="2 3">4NBBH2</strain>
    </source>
</reference>
<evidence type="ECO:0008006" key="4">
    <source>
        <dbReference type="Google" id="ProtNLM"/>
    </source>
</evidence>
<dbReference type="Proteomes" id="UP000266091">
    <property type="component" value="Unassembled WGS sequence"/>
</dbReference>
<protein>
    <recommendedName>
        <fullName evidence="4">DUF805 domain-containing protein</fullName>
    </recommendedName>
</protein>
<accession>A0A388SH33</accession>
<dbReference type="InterPro" id="IPR008523">
    <property type="entry name" value="DUF805"/>
</dbReference>
<feature type="transmembrane region" description="Helical" evidence="1">
    <location>
        <begin position="20"/>
        <end position="38"/>
    </location>
</feature>
<keyword evidence="3" id="KW-1185">Reference proteome</keyword>
<dbReference type="AlphaFoldDB" id="A0A388SH33"/>
<evidence type="ECO:0000313" key="2">
    <source>
        <dbReference type="EMBL" id="GBO94779.1"/>
    </source>
</evidence>
<comment type="caution">
    <text evidence="2">The sequence shown here is derived from an EMBL/GenBank/DDBJ whole genome shotgun (WGS) entry which is preliminary data.</text>
</comment>
<keyword evidence="1" id="KW-0472">Membrane</keyword>
<dbReference type="GO" id="GO:0016020">
    <property type="term" value="C:membrane"/>
    <property type="evidence" value="ECO:0007669"/>
    <property type="project" value="InterPro"/>
</dbReference>
<dbReference type="Pfam" id="PF05656">
    <property type="entry name" value="DUF805"/>
    <property type="match status" value="1"/>
</dbReference>
<keyword evidence="1" id="KW-1133">Transmembrane helix</keyword>
<organism evidence="2 3">
    <name type="scientific">Mesosutterella multiformis</name>
    <dbReference type="NCBI Taxonomy" id="2259133"/>
    <lineage>
        <taxon>Bacteria</taxon>
        <taxon>Pseudomonadati</taxon>
        <taxon>Pseudomonadota</taxon>
        <taxon>Betaproteobacteria</taxon>
        <taxon>Burkholderiales</taxon>
        <taxon>Sutterellaceae</taxon>
        <taxon>Mesosutterella</taxon>
    </lineage>
</organism>
<dbReference type="EMBL" id="BGZJ01000002">
    <property type="protein sequence ID" value="GBO94779.1"/>
    <property type="molecule type" value="Genomic_DNA"/>
</dbReference>
<gene>
    <name evidence="2" type="ORF">MESMUL_21330</name>
</gene>
<evidence type="ECO:0000313" key="3">
    <source>
        <dbReference type="Proteomes" id="UP000266091"/>
    </source>
</evidence>
<dbReference type="RefSeq" id="WP_170135164.1">
    <property type="nucleotide sequence ID" value="NZ_BGZJ01000002.1"/>
</dbReference>
<evidence type="ECO:0000256" key="1">
    <source>
        <dbReference type="SAM" id="Phobius"/>
    </source>
</evidence>
<feature type="transmembrane region" description="Helical" evidence="1">
    <location>
        <begin position="50"/>
        <end position="70"/>
    </location>
</feature>
<keyword evidence="1" id="KW-0812">Transmembrane</keyword>
<proteinExistence type="predicted"/>
<name>A0A388SH33_9BURK</name>